<dbReference type="Proteomes" id="UP000041254">
    <property type="component" value="Unassembled WGS sequence"/>
</dbReference>
<dbReference type="EMBL" id="CDMY01000069">
    <property type="protein sequence ID" value="CEL92376.1"/>
    <property type="molecule type" value="Genomic_DNA"/>
</dbReference>
<feature type="transmembrane region" description="Helical" evidence="4">
    <location>
        <begin position="470"/>
        <end position="489"/>
    </location>
</feature>
<name>A0A0G4E9Q5_VITBC</name>
<evidence type="ECO:0000256" key="2">
    <source>
        <dbReference type="ARBA" id="ARBA00023043"/>
    </source>
</evidence>
<keyword evidence="4" id="KW-0812">Transmembrane</keyword>
<dbReference type="GO" id="GO:0005886">
    <property type="term" value="C:plasma membrane"/>
    <property type="evidence" value="ECO:0007669"/>
    <property type="project" value="TreeGrafter"/>
</dbReference>
<proteinExistence type="predicted"/>
<evidence type="ECO:0000256" key="3">
    <source>
        <dbReference type="PROSITE-ProRule" id="PRU00023"/>
    </source>
</evidence>
<dbReference type="PANTHER" id="PTHR24186">
    <property type="entry name" value="PROTEIN PHOSPHATASE 1 REGULATORY SUBUNIT"/>
    <property type="match status" value="1"/>
</dbReference>
<dbReference type="STRING" id="1169540.A0A0G4E9Q5"/>
<gene>
    <name evidence="5" type="ORF">Vbra_6834</name>
</gene>
<dbReference type="SMART" id="SM00248">
    <property type="entry name" value="ANK"/>
    <property type="match status" value="8"/>
</dbReference>
<dbReference type="PROSITE" id="PS50297">
    <property type="entry name" value="ANK_REP_REGION"/>
    <property type="match status" value="1"/>
</dbReference>
<dbReference type="PANTHER" id="PTHR24186:SF50">
    <property type="entry name" value="ANKYRIN REPEAT-CONTAINING PROTEIN ITN1-LIKE ISOFORM X1"/>
    <property type="match status" value="1"/>
</dbReference>
<dbReference type="SUPFAM" id="SSF48403">
    <property type="entry name" value="Ankyrin repeat"/>
    <property type="match status" value="1"/>
</dbReference>
<evidence type="ECO:0000256" key="4">
    <source>
        <dbReference type="SAM" id="Phobius"/>
    </source>
</evidence>
<evidence type="ECO:0000313" key="6">
    <source>
        <dbReference type="Proteomes" id="UP000041254"/>
    </source>
</evidence>
<accession>A0A0G4E9Q5</accession>
<dbReference type="Pfam" id="PF12796">
    <property type="entry name" value="Ank_2"/>
    <property type="match status" value="1"/>
</dbReference>
<evidence type="ECO:0000313" key="5">
    <source>
        <dbReference type="EMBL" id="CEL92376.1"/>
    </source>
</evidence>
<reference evidence="5 6" key="1">
    <citation type="submission" date="2014-11" db="EMBL/GenBank/DDBJ databases">
        <authorList>
            <person name="Zhu J."/>
            <person name="Qi W."/>
            <person name="Song R."/>
        </authorList>
    </citation>
    <scope>NUCLEOTIDE SEQUENCE [LARGE SCALE GENOMIC DNA]</scope>
</reference>
<protein>
    <submittedName>
        <fullName evidence="5">Uncharacterized protein</fullName>
    </submittedName>
</protein>
<dbReference type="VEuPathDB" id="CryptoDB:Vbra_6834"/>
<organism evidence="5 6">
    <name type="scientific">Vitrella brassicaformis (strain CCMP3155)</name>
    <dbReference type="NCBI Taxonomy" id="1169540"/>
    <lineage>
        <taxon>Eukaryota</taxon>
        <taxon>Sar</taxon>
        <taxon>Alveolata</taxon>
        <taxon>Colpodellida</taxon>
        <taxon>Vitrellaceae</taxon>
        <taxon>Vitrella</taxon>
    </lineage>
</organism>
<dbReference type="InterPro" id="IPR036770">
    <property type="entry name" value="Ankyrin_rpt-contain_sf"/>
</dbReference>
<feature type="repeat" description="ANK" evidence="3">
    <location>
        <begin position="160"/>
        <end position="192"/>
    </location>
</feature>
<dbReference type="InParanoid" id="A0A0G4E9Q5"/>
<keyword evidence="2 3" id="KW-0040">ANK repeat</keyword>
<dbReference type="PhylomeDB" id="A0A0G4E9Q5"/>
<keyword evidence="4" id="KW-1133">Transmembrane helix</keyword>
<keyword evidence="1" id="KW-0677">Repeat</keyword>
<evidence type="ECO:0000256" key="1">
    <source>
        <dbReference type="ARBA" id="ARBA00022737"/>
    </source>
</evidence>
<dbReference type="AlphaFoldDB" id="A0A0G4E9Q5"/>
<keyword evidence="6" id="KW-1185">Reference proteome</keyword>
<keyword evidence="4" id="KW-0472">Membrane</keyword>
<dbReference type="Gene3D" id="1.25.40.20">
    <property type="entry name" value="Ankyrin repeat-containing domain"/>
    <property type="match status" value="3"/>
</dbReference>
<dbReference type="InterPro" id="IPR002110">
    <property type="entry name" value="Ankyrin_rpt"/>
</dbReference>
<dbReference type="PROSITE" id="PS50088">
    <property type="entry name" value="ANK_REPEAT"/>
    <property type="match status" value="1"/>
</dbReference>
<sequence length="525" mass="59094">MSAQEMMRRAMSLYWATRDGNLGTVSQLLDSHGPRVLWEWQLSIRAREQEAEMKKDLLIQHRVQTQTNISKTDAIMFPGAAGVQPWDYETSPVLLAVQKGHVSIVKLMCEKAGGIVQEQLKGRDEEGNTGFLLAARHWGVDMLEVLYKTGGHQQLYKNKNGDTAMHFAAHRNHTPMVKRLLDWGGEELLHSENREGRSDTVKRLLAFGATPRVVSFRMAVREGSLDIMNALYAKGCQTLVTALLNQTDQNGMTIIHDVVNGRNNKYFSEAVRQLLEWGGNRAFELLRKQAKDDEQTPLHGLANRDDGGVLTELLLMKDASLSLLTDYQGNTPLHTAIGNRGFQAMNKLLNIKSPDILQKVLLTQNNKGETVLHLAVQKANFQHDSNSDRLLRLLRCAEQQKQIQNLLSIKDKQGMTPWMVACSHGYDNVPVALAKYRCCSVCVNLQAFLTRAWLWYSFESQRQRQKTCSAHAAVFFGLCGIALIIAGLVTDGWRENTYEDTLRPGSQTLKCKKAELFGLKHRVEA</sequence>
<dbReference type="OrthoDB" id="539213at2759"/>